<evidence type="ECO:0000313" key="6">
    <source>
        <dbReference type="Proteomes" id="UP001610706"/>
    </source>
</evidence>
<keyword evidence="1" id="KW-0145">Chemotaxis</keyword>
<dbReference type="EMBL" id="JBGFTR010000002">
    <property type="protein sequence ID" value="MFH7564098.1"/>
    <property type="molecule type" value="Genomic_DNA"/>
</dbReference>
<dbReference type="Pfam" id="PF00072">
    <property type="entry name" value="Response_reg"/>
    <property type="match status" value="1"/>
</dbReference>
<keyword evidence="2 3" id="KW-0597">Phosphoprotein</keyword>
<dbReference type="RefSeq" id="WP_317075220.1">
    <property type="nucleotide sequence ID" value="NZ_CP166302.1"/>
</dbReference>
<dbReference type="SUPFAM" id="SSF52172">
    <property type="entry name" value="CheY-like"/>
    <property type="match status" value="1"/>
</dbReference>
<comment type="caution">
    <text evidence="5">The sequence shown here is derived from an EMBL/GenBank/DDBJ whole genome shotgun (WGS) entry which is preliminary data.</text>
</comment>
<dbReference type="Gene3D" id="3.40.1550.10">
    <property type="entry name" value="CheC-like"/>
    <property type="match status" value="1"/>
</dbReference>
<dbReference type="InterPro" id="IPR011006">
    <property type="entry name" value="CheY-like_superfamily"/>
</dbReference>
<evidence type="ECO:0000256" key="2">
    <source>
        <dbReference type="ARBA" id="ARBA00022553"/>
    </source>
</evidence>
<organism evidence="5 6">
    <name type="scientific">Oceanimonas smirnovii</name>
    <dbReference type="NCBI Taxonomy" id="264574"/>
    <lineage>
        <taxon>Bacteria</taxon>
        <taxon>Pseudomonadati</taxon>
        <taxon>Pseudomonadota</taxon>
        <taxon>Gammaproteobacteria</taxon>
        <taxon>Aeromonadales</taxon>
        <taxon>Aeromonadaceae</taxon>
        <taxon>Oceanimonas</taxon>
    </lineage>
</organism>
<evidence type="ECO:0000259" key="4">
    <source>
        <dbReference type="PROSITE" id="PS50110"/>
    </source>
</evidence>
<gene>
    <name evidence="5" type="ORF">AB9R89_02000</name>
</gene>
<feature type="domain" description="Response regulatory" evidence="4">
    <location>
        <begin position="4"/>
        <end position="119"/>
    </location>
</feature>
<accession>A0ABW7NY27</accession>
<dbReference type="PANTHER" id="PTHR44591">
    <property type="entry name" value="STRESS RESPONSE REGULATOR PROTEIN 1"/>
    <property type="match status" value="1"/>
</dbReference>
<dbReference type="SMART" id="SM00448">
    <property type="entry name" value="REC"/>
    <property type="match status" value="1"/>
</dbReference>
<dbReference type="CDD" id="cd17910">
    <property type="entry name" value="CheC_ClassII"/>
    <property type="match status" value="1"/>
</dbReference>
<dbReference type="InterPro" id="IPR028976">
    <property type="entry name" value="CheC-like_sf"/>
</dbReference>
<evidence type="ECO:0000256" key="3">
    <source>
        <dbReference type="PROSITE-ProRule" id="PRU00169"/>
    </source>
</evidence>
<name>A0ABW7NY27_9GAMM</name>
<evidence type="ECO:0000256" key="1">
    <source>
        <dbReference type="ARBA" id="ARBA00022500"/>
    </source>
</evidence>
<dbReference type="CDD" id="cd17593">
    <property type="entry name" value="REC_CheC-like"/>
    <property type="match status" value="1"/>
</dbReference>
<dbReference type="PROSITE" id="PS50110">
    <property type="entry name" value="RESPONSE_REGULATORY"/>
    <property type="match status" value="1"/>
</dbReference>
<dbReference type="SUPFAM" id="SSF103039">
    <property type="entry name" value="CheC-like"/>
    <property type="match status" value="1"/>
</dbReference>
<feature type="modified residue" description="4-aspartylphosphate" evidence="3">
    <location>
        <position position="54"/>
    </location>
</feature>
<evidence type="ECO:0000313" key="5">
    <source>
        <dbReference type="EMBL" id="MFH7564098.1"/>
    </source>
</evidence>
<dbReference type="InterPro" id="IPR050595">
    <property type="entry name" value="Bact_response_regulator"/>
</dbReference>
<reference evidence="5 6" key="1">
    <citation type="submission" date="2024-08" db="EMBL/GenBank/DDBJ databases">
        <title>Oceanimonas smirnovii Genome sequencing and assembly.</title>
        <authorList>
            <person name="Tang B."/>
        </authorList>
    </citation>
    <scope>NUCLEOTIDE SEQUENCE [LARGE SCALE GENOMIC DNA]</scope>
    <source>
        <strain evidence="5 6">OS2020-119</strain>
    </source>
</reference>
<dbReference type="PANTHER" id="PTHR44591:SF24">
    <property type="entry name" value="PROTEIN-GLUTAMATE METHYLESTERASE_PROTEIN-GLUTAMINE GLUTAMINASE 1"/>
    <property type="match status" value="1"/>
</dbReference>
<protein>
    <submittedName>
        <fullName evidence="5">Response regulator</fullName>
    </submittedName>
</protein>
<dbReference type="InterPro" id="IPR001789">
    <property type="entry name" value="Sig_transdc_resp-reg_receiver"/>
</dbReference>
<dbReference type="Gene3D" id="3.40.50.2300">
    <property type="match status" value="1"/>
</dbReference>
<sequence>MTIQILICDDSAVARKQMARSLPEDWQVSLHFAGHGLEALAMLRQQTFDLLFLDLNMPKLDGFGVLEALRREQLEVFTLVVSADIQPRARERVMALGAMAFIAKPVNNMELSGLLHQYGLYQPGNTRFAAPARLPEHGLQLTDYLQEVANIAMGRASDLLARLLNVFVPQPIPRVAHIARGELSMAISAADEHSGFSAVCQGFVGAGISGEALLLFSDKGMDAMMQLLHYDAADAISPDVEVLMDMSSILFGAFLKGLGDQLDVRLGLGQPTVLGRHQPISTLLEHHRHRQEQLLCIEIPYVLEQQHIHCNLLVLLTETSLSRLQQKLAYLTE</sequence>
<proteinExistence type="predicted"/>
<keyword evidence="6" id="KW-1185">Reference proteome</keyword>
<dbReference type="Proteomes" id="UP001610706">
    <property type="component" value="Unassembled WGS sequence"/>
</dbReference>